<name>A0A4R0P7N6_9SPHI</name>
<keyword evidence="2" id="KW-1185">Reference proteome</keyword>
<organism evidence="1 2">
    <name type="scientific">Pedobacter frigidisoli</name>
    <dbReference type="NCBI Taxonomy" id="2530455"/>
    <lineage>
        <taxon>Bacteria</taxon>
        <taxon>Pseudomonadati</taxon>
        <taxon>Bacteroidota</taxon>
        <taxon>Sphingobacteriia</taxon>
        <taxon>Sphingobacteriales</taxon>
        <taxon>Sphingobacteriaceae</taxon>
        <taxon>Pedobacter</taxon>
    </lineage>
</organism>
<dbReference type="OrthoDB" id="661307at2"/>
<protein>
    <submittedName>
        <fullName evidence="1">Uncharacterized protein</fullName>
    </submittedName>
</protein>
<dbReference type="EMBL" id="SJSN01000003">
    <property type="protein sequence ID" value="TCD11522.1"/>
    <property type="molecule type" value="Genomic_DNA"/>
</dbReference>
<dbReference type="RefSeq" id="WP_131556774.1">
    <property type="nucleotide sequence ID" value="NZ_SJSN01000003.1"/>
</dbReference>
<sequence>MNEELKVLISYYKDEESLIESLIKEDVIDQDHQAIHLHSLVLNKIQRKINFLEKLTNPNAAKLEAVKNRLEYLNKLSNKNNAFNYHEEISKQIDHQLDLLNSFTTGYFNDGQEFDDAVFDLAENRIESFIFNLNKSRDLSLKFTKTGHEILVLLSNFKKLKKEYILDIDKRNILKLIGFREDKQMNALILTYDLAGFRDAIPLKQIISRVIFDVFNFQNLDNQTTLQIFK</sequence>
<proteinExistence type="predicted"/>
<reference evidence="1 2" key="1">
    <citation type="submission" date="2019-02" db="EMBL/GenBank/DDBJ databases">
        <title>Pedobacter sp. RP-3-11 sp. nov., isolated from Arctic soil.</title>
        <authorList>
            <person name="Dahal R.H."/>
        </authorList>
    </citation>
    <scope>NUCLEOTIDE SEQUENCE [LARGE SCALE GENOMIC DNA]</scope>
    <source>
        <strain evidence="1 2">RP-3-11</strain>
    </source>
</reference>
<comment type="caution">
    <text evidence="1">The sequence shown here is derived from an EMBL/GenBank/DDBJ whole genome shotgun (WGS) entry which is preliminary data.</text>
</comment>
<dbReference type="AlphaFoldDB" id="A0A4R0P7N6"/>
<evidence type="ECO:0000313" key="1">
    <source>
        <dbReference type="EMBL" id="TCD11522.1"/>
    </source>
</evidence>
<gene>
    <name evidence="1" type="ORF">EZ449_04460</name>
</gene>
<evidence type="ECO:0000313" key="2">
    <source>
        <dbReference type="Proteomes" id="UP000291485"/>
    </source>
</evidence>
<dbReference type="Proteomes" id="UP000291485">
    <property type="component" value="Unassembled WGS sequence"/>
</dbReference>
<accession>A0A4R0P7N6</accession>